<protein>
    <submittedName>
        <fullName evidence="1">Uncharacterized protein</fullName>
    </submittedName>
</protein>
<proteinExistence type="predicted"/>
<evidence type="ECO:0000313" key="1">
    <source>
        <dbReference type="EMBL" id="XCO72671.1"/>
    </source>
</evidence>
<organism evidence="1">
    <name type="scientific">Wolbachia endosymbiont of Ephestia elutella</name>
    <dbReference type="NCBI Taxonomy" id="3231696"/>
    <lineage>
        <taxon>Bacteria</taxon>
        <taxon>Pseudomonadati</taxon>
        <taxon>Pseudomonadota</taxon>
        <taxon>Alphaproteobacteria</taxon>
        <taxon>Rickettsiales</taxon>
        <taxon>Anaplasmataceae</taxon>
        <taxon>Wolbachieae</taxon>
        <taxon>Wolbachia</taxon>
    </lineage>
</organism>
<gene>
    <name evidence="1" type="ORF">ABS251_00790</name>
</gene>
<sequence>MNTETFEMLIKKIIKLDSERREEIIQLNRNKKAFIDEDKKSIELAKAIFDGSSMFCLYDSRCQAMYYILNKLIKDRKLFEEMKDRGTSIIRLFSLLASCYKGFGYHTIDNFSEVIVCSIINYSQPGMKGVPLEDSILTNQSRSYPTLVMSNDNIRKKLVKDLTKDKAKLDIFLNGILAMKNSDLVLSCVNTIGGLNEEARNYVNRLQEKNMLDKILNQDDTTLEKLALKELLKLSVLQEKESTKLESPEISSVKTYQHCNGR</sequence>
<dbReference type="AlphaFoldDB" id="A0AAU8MMC1"/>
<dbReference type="EMBL" id="CP159923">
    <property type="protein sequence ID" value="XCO72671.1"/>
    <property type="molecule type" value="Genomic_DNA"/>
</dbReference>
<accession>A0AAU8MMC1</accession>
<reference evidence="1" key="1">
    <citation type="submission" date="2024-06" db="EMBL/GenBank/DDBJ databases">
        <authorList>
            <person name="Al-Khalidi N."/>
            <person name="Al-Zurfi S.M."/>
            <person name="Lahuf A."/>
        </authorList>
    </citation>
    <scope>NUCLEOTIDE SEQUENCE</scope>
    <source>
        <strain evidence="1">Karbala-1</strain>
    </source>
</reference>
<name>A0AAU8MMC1_9RICK</name>